<evidence type="ECO:0000259" key="2">
    <source>
        <dbReference type="Pfam" id="PF01408"/>
    </source>
</evidence>
<organism evidence="5 7">
    <name type="scientific">Superficieibacter electus</name>
    <dbReference type="NCBI Taxonomy" id="2022662"/>
    <lineage>
        <taxon>Bacteria</taxon>
        <taxon>Pseudomonadati</taxon>
        <taxon>Pseudomonadota</taxon>
        <taxon>Gammaproteobacteria</taxon>
        <taxon>Enterobacterales</taxon>
        <taxon>Enterobacteriaceae</taxon>
        <taxon>Superficieibacter</taxon>
    </lineage>
</organism>
<keyword evidence="1" id="KW-0560">Oxidoreductase</keyword>
<dbReference type="OrthoDB" id="9801953at2"/>
<dbReference type="InterPro" id="IPR004104">
    <property type="entry name" value="Gfo/Idh/MocA-like_OxRdtase_C"/>
</dbReference>
<dbReference type="Proteomes" id="UP000247005">
    <property type="component" value="Unassembled WGS sequence"/>
</dbReference>
<reference evidence="6 7" key="1">
    <citation type="submission" date="2018-01" db="EMBL/GenBank/DDBJ databases">
        <title>Superficieibacter electus gen. nov., sp. nov., an extended-spectrum beta-lactamase possessing member of the Enterobacteriaceae family, isolated from intensive care unit surfaces.</title>
        <authorList>
            <person name="Potter R.F."/>
            <person name="D'Souza A.W."/>
        </authorList>
    </citation>
    <scope>NUCLEOTIDE SEQUENCE [LARGE SCALE GENOMIC DNA]</scope>
    <source>
        <strain evidence="5 7">BP-1</strain>
        <strain evidence="4 6">BP-2</strain>
    </source>
</reference>
<dbReference type="AlphaFoldDB" id="A0A2P5GL77"/>
<keyword evidence="6" id="KW-1185">Reference proteome</keyword>
<accession>A0A2P5GL77</accession>
<evidence type="ECO:0000313" key="7">
    <source>
        <dbReference type="Proteomes" id="UP000247005"/>
    </source>
</evidence>
<dbReference type="SUPFAM" id="SSF51735">
    <property type="entry name" value="NAD(P)-binding Rossmann-fold domains"/>
    <property type="match status" value="1"/>
</dbReference>
<evidence type="ECO:0000256" key="1">
    <source>
        <dbReference type="ARBA" id="ARBA00023002"/>
    </source>
</evidence>
<evidence type="ECO:0000313" key="5">
    <source>
        <dbReference type="EMBL" id="POP45774.1"/>
    </source>
</evidence>
<dbReference type="Pfam" id="PF02894">
    <property type="entry name" value="GFO_IDH_MocA_C"/>
    <property type="match status" value="1"/>
</dbReference>
<proteinExistence type="predicted"/>
<gene>
    <name evidence="5" type="ORF">CHU32_19220</name>
    <name evidence="4" type="ORF">CHU33_18845</name>
</gene>
<evidence type="ECO:0000313" key="6">
    <source>
        <dbReference type="Proteomes" id="UP000237073"/>
    </source>
</evidence>
<dbReference type="InterPro" id="IPR036291">
    <property type="entry name" value="NAD(P)-bd_dom_sf"/>
</dbReference>
<dbReference type="PANTHER" id="PTHR43818">
    <property type="entry name" value="BCDNA.GH03377"/>
    <property type="match status" value="1"/>
</dbReference>
<feature type="domain" description="Gfo/Idh/MocA-like oxidoreductase C-terminal" evidence="3">
    <location>
        <begin position="138"/>
        <end position="340"/>
    </location>
</feature>
<dbReference type="Pfam" id="PF01408">
    <property type="entry name" value="GFO_IDH_MocA"/>
    <property type="match status" value="1"/>
</dbReference>
<dbReference type="InterPro" id="IPR000683">
    <property type="entry name" value="Gfo/Idh/MocA-like_OxRdtase_N"/>
</dbReference>
<dbReference type="Gene3D" id="3.40.50.720">
    <property type="entry name" value="NAD(P)-binding Rossmann-like Domain"/>
    <property type="match status" value="1"/>
</dbReference>
<dbReference type="Gene3D" id="3.30.360.10">
    <property type="entry name" value="Dihydrodipicolinate Reductase, domain 2"/>
    <property type="match status" value="1"/>
</dbReference>
<name>A0A2P5GL77_9ENTR</name>
<evidence type="ECO:0000259" key="3">
    <source>
        <dbReference type="Pfam" id="PF02894"/>
    </source>
</evidence>
<dbReference type="SUPFAM" id="SSF55347">
    <property type="entry name" value="Glyceraldehyde-3-phosphate dehydrogenase-like, C-terminal domain"/>
    <property type="match status" value="1"/>
</dbReference>
<dbReference type="Proteomes" id="UP000237073">
    <property type="component" value="Unassembled WGS sequence"/>
</dbReference>
<sequence length="343" mass="37187">MDKQEIGIAVIGAGRAGMIHARNYARGIAGARLIAVVDPVGSVAKSAAEELHLSKFYTDYREAIADSEVDAIVVVTPTKYHCEIVCAAARAGKHIFCEKPMAMTPDECQQMINVTQQHGVQLQLGFMRRFDRNFMEAKAAIDAGVIGDVVLVKALTHGPSIPKEWMYDISISGGPLAEVSSHDIDAVRWFSGADFAEVYALAGNYRCPDAKDKYPDYYDTVTLSGRMTNGTQCIVEGAVSVGYGYDSRVEILGTDGILFVGDLQEGSARYASREQKQLITKTVNSWQTLFIKAYEEEDTAFIASIRSGSPVKASGNDGLEVVKVVNAGNLSITEKRVVNLNEG</sequence>
<dbReference type="RefSeq" id="WP_103677606.1">
    <property type="nucleotide sequence ID" value="NZ_PQGD01000016.1"/>
</dbReference>
<dbReference type="InterPro" id="IPR050463">
    <property type="entry name" value="Gfo/Idh/MocA_oxidrdct_glycsds"/>
</dbReference>
<protein>
    <submittedName>
        <fullName evidence="5">Oxidoreductase</fullName>
    </submittedName>
</protein>
<feature type="domain" description="Gfo/Idh/MocA-like oxidoreductase N-terminal" evidence="2">
    <location>
        <begin position="7"/>
        <end position="126"/>
    </location>
</feature>
<dbReference type="EMBL" id="PQGD01000016">
    <property type="protein sequence ID" value="POP45774.1"/>
    <property type="molecule type" value="Genomic_DNA"/>
</dbReference>
<dbReference type="PANTHER" id="PTHR43818:SF11">
    <property type="entry name" value="BCDNA.GH03377"/>
    <property type="match status" value="1"/>
</dbReference>
<dbReference type="GO" id="GO:0016491">
    <property type="term" value="F:oxidoreductase activity"/>
    <property type="evidence" value="ECO:0007669"/>
    <property type="project" value="UniProtKB-KW"/>
</dbReference>
<dbReference type="EMBL" id="PQGE01000018">
    <property type="protein sequence ID" value="POP42698.1"/>
    <property type="molecule type" value="Genomic_DNA"/>
</dbReference>
<comment type="caution">
    <text evidence="5">The sequence shown here is derived from an EMBL/GenBank/DDBJ whole genome shotgun (WGS) entry which is preliminary data.</text>
</comment>
<evidence type="ECO:0000313" key="4">
    <source>
        <dbReference type="EMBL" id="POP42698.1"/>
    </source>
</evidence>
<dbReference type="GO" id="GO:0000166">
    <property type="term" value="F:nucleotide binding"/>
    <property type="evidence" value="ECO:0007669"/>
    <property type="project" value="InterPro"/>
</dbReference>